<dbReference type="NCBIfam" id="TIGR02669">
    <property type="entry name" value="SpoIID_LytB"/>
    <property type="match status" value="1"/>
</dbReference>
<dbReference type="Proteomes" id="UP000886814">
    <property type="component" value="Unassembled WGS sequence"/>
</dbReference>
<evidence type="ECO:0000313" key="3">
    <source>
        <dbReference type="Proteomes" id="UP000886814"/>
    </source>
</evidence>
<comment type="caution">
    <text evidence="2">The sequence shown here is derived from an EMBL/GenBank/DDBJ whole genome shotgun (WGS) entry which is preliminary data.</text>
</comment>
<dbReference type="AlphaFoldDB" id="A0A9D1TGI0"/>
<dbReference type="InterPro" id="IPR013693">
    <property type="entry name" value="SpoIID/LytB_N"/>
</dbReference>
<organism evidence="2 3">
    <name type="scientific">Candidatus Blautia stercorigallinarum</name>
    <dbReference type="NCBI Taxonomy" id="2838501"/>
    <lineage>
        <taxon>Bacteria</taxon>
        <taxon>Bacillati</taxon>
        <taxon>Bacillota</taxon>
        <taxon>Clostridia</taxon>
        <taxon>Lachnospirales</taxon>
        <taxon>Lachnospiraceae</taxon>
        <taxon>Blautia</taxon>
    </lineage>
</organism>
<evidence type="ECO:0000259" key="1">
    <source>
        <dbReference type="Pfam" id="PF08486"/>
    </source>
</evidence>
<evidence type="ECO:0000313" key="2">
    <source>
        <dbReference type="EMBL" id="HIV39046.1"/>
    </source>
</evidence>
<accession>A0A9D1TGI0</accession>
<dbReference type="Pfam" id="PF08486">
    <property type="entry name" value="SpoIID"/>
    <property type="match status" value="1"/>
</dbReference>
<reference evidence="2" key="2">
    <citation type="submission" date="2021-04" db="EMBL/GenBank/DDBJ databases">
        <authorList>
            <person name="Gilroy R."/>
        </authorList>
    </citation>
    <scope>NUCLEOTIDE SEQUENCE</scope>
    <source>
        <strain evidence="2">CHK195-9823</strain>
    </source>
</reference>
<reference evidence="2" key="1">
    <citation type="journal article" date="2021" name="PeerJ">
        <title>Extensive microbial diversity within the chicken gut microbiome revealed by metagenomics and culture.</title>
        <authorList>
            <person name="Gilroy R."/>
            <person name="Ravi A."/>
            <person name="Getino M."/>
            <person name="Pursley I."/>
            <person name="Horton D.L."/>
            <person name="Alikhan N.F."/>
            <person name="Baker D."/>
            <person name="Gharbi K."/>
            <person name="Hall N."/>
            <person name="Watson M."/>
            <person name="Adriaenssens E.M."/>
            <person name="Foster-Nyarko E."/>
            <person name="Jarju S."/>
            <person name="Secka A."/>
            <person name="Antonio M."/>
            <person name="Oren A."/>
            <person name="Chaudhuri R.R."/>
            <person name="La Ragione R."/>
            <person name="Hildebrand F."/>
            <person name="Pallen M.J."/>
        </authorList>
    </citation>
    <scope>NUCLEOTIDE SEQUENCE</scope>
    <source>
        <strain evidence="2">CHK195-9823</strain>
    </source>
</reference>
<protein>
    <submittedName>
        <fullName evidence="2">SpoIID/LytB domain-containing protein</fullName>
    </submittedName>
</protein>
<name>A0A9D1TGI0_9FIRM</name>
<feature type="domain" description="Sporulation stage II protein D amidase enhancer LytB N-terminal" evidence="1">
    <location>
        <begin position="36"/>
        <end position="120"/>
    </location>
</feature>
<dbReference type="GO" id="GO:0030435">
    <property type="term" value="P:sporulation resulting in formation of a cellular spore"/>
    <property type="evidence" value="ECO:0007669"/>
    <property type="project" value="InterPro"/>
</dbReference>
<dbReference type="InterPro" id="IPR013486">
    <property type="entry name" value="SpoIID/LytB"/>
</dbReference>
<sequence length="288" mass="33125">MYKEKDSLAFLLLFFILLPYLMTVIILGREACPLSREISLEEYVPAVTASQISWDCSKETIKVQTVAARSNLYLLQDTDKEESVIQEAVNYIRKQDMNSFMLEKYQVFLEAARETRGQVLKQNGEVKEIPYHTLSGGKTRDGKEILGEKYSYLPSVDTSMDIENPDYVKGCYFSKEELENKIRKKYSGFFLDEDMTVEIKDTDSADYVMEIQMGDQEFQGEEVRELLDLPSSCFTVQKLDGEIRFLCRGEGHGLGLSQYTAQQMSSEGKKYEEILSYFFPELTIEALN</sequence>
<gene>
    <name evidence="2" type="ORF">H9747_08630</name>
</gene>
<proteinExistence type="predicted"/>
<dbReference type="EMBL" id="DXIQ01000054">
    <property type="protein sequence ID" value="HIV39046.1"/>
    <property type="molecule type" value="Genomic_DNA"/>
</dbReference>